<organism evidence="1 2">
    <name type="scientific">Hypoxylon rubiginosum</name>
    <dbReference type="NCBI Taxonomy" id="110542"/>
    <lineage>
        <taxon>Eukaryota</taxon>
        <taxon>Fungi</taxon>
        <taxon>Dikarya</taxon>
        <taxon>Ascomycota</taxon>
        <taxon>Pezizomycotina</taxon>
        <taxon>Sordariomycetes</taxon>
        <taxon>Xylariomycetidae</taxon>
        <taxon>Xylariales</taxon>
        <taxon>Hypoxylaceae</taxon>
        <taxon>Hypoxylon</taxon>
    </lineage>
</organism>
<dbReference type="EMBL" id="MU393606">
    <property type="protein sequence ID" value="KAI4859936.1"/>
    <property type="molecule type" value="Genomic_DNA"/>
</dbReference>
<accession>A0ACB9YL18</accession>
<protein>
    <submittedName>
        <fullName evidence="1">Uncharacterized protein</fullName>
    </submittedName>
</protein>
<dbReference type="Proteomes" id="UP001497700">
    <property type="component" value="Unassembled WGS sequence"/>
</dbReference>
<reference evidence="1 2" key="1">
    <citation type="journal article" date="2022" name="New Phytol.">
        <title>Ecological generalism drives hyperdiversity of secondary metabolite gene clusters in xylarialean endophytes.</title>
        <authorList>
            <person name="Franco M.E.E."/>
            <person name="Wisecaver J.H."/>
            <person name="Arnold A.E."/>
            <person name="Ju Y.M."/>
            <person name="Slot J.C."/>
            <person name="Ahrendt S."/>
            <person name="Moore L.P."/>
            <person name="Eastman K.E."/>
            <person name="Scott K."/>
            <person name="Konkel Z."/>
            <person name="Mondo S.J."/>
            <person name="Kuo A."/>
            <person name="Hayes R.D."/>
            <person name="Haridas S."/>
            <person name="Andreopoulos B."/>
            <person name="Riley R."/>
            <person name="LaButti K."/>
            <person name="Pangilinan J."/>
            <person name="Lipzen A."/>
            <person name="Amirebrahimi M."/>
            <person name="Yan J."/>
            <person name="Adam C."/>
            <person name="Keymanesh K."/>
            <person name="Ng V."/>
            <person name="Louie K."/>
            <person name="Northen T."/>
            <person name="Drula E."/>
            <person name="Henrissat B."/>
            <person name="Hsieh H.M."/>
            <person name="Youens-Clark K."/>
            <person name="Lutzoni F."/>
            <person name="Miadlikowska J."/>
            <person name="Eastwood D.C."/>
            <person name="Hamelin R.C."/>
            <person name="Grigoriev I.V."/>
            <person name="U'Ren J.M."/>
        </authorList>
    </citation>
    <scope>NUCLEOTIDE SEQUENCE [LARGE SCALE GENOMIC DNA]</scope>
    <source>
        <strain evidence="1 2">CBS 119005</strain>
    </source>
</reference>
<comment type="caution">
    <text evidence="1">The sequence shown here is derived from an EMBL/GenBank/DDBJ whole genome shotgun (WGS) entry which is preliminary data.</text>
</comment>
<sequence length="317" mass="36225">MAELQPQQMRIPLELVFKVMTCLLLTNENAIIPQSHPATQILLAFSTVSRATHEEATKKLKQHCLYIANPRRVACFARCLQSWKWTSNSPSVFQGITDLFLCIPNTPGSRFPVYILFNHIGPSLRRATLEWKLPLPLGVREHEPANDAITRGILSMVNLEELICDISFFNLVARTADFPRSDSMEVLPALKRLGIYGTLSWYTDAHNLPNFPSIEHIVVMKTNISSDVIFSHLSFELRQQQSKEPVKVVAVVLDHPFYLQQWFVPCRQWAEKTSKGCFFVTKHLVPMENFNGGFWRRTALAGELWDLGSDEQDNELE</sequence>
<name>A0ACB9YL18_9PEZI</name>
<proteinExistence type="predicted"/>
<evidence type="ECO:0000313" key="2">
    <source>
        <dbReference type="Proteomes" id="UP001497700"/>
    </source>
</evidence>
<keyword evidence="2" id="KW-1185">Reference proteome</keyword>
<gene>
    <name evidence="1" type="ORF">F4820DRAFT_466207</name>
</gene>
<evidence type="ECO:0000313" key="1">
    <source>
        <dbReference type="EMBL" id="KAI4859936.1"/>
    </source>
</evidence>